<keyword evidence="3" id="KW-0285">Flavoprotein</keyword>
<dbReference type="Pfam" id="PF02852">
    <property type="entry name" value="Pyr_redox_dim"/>
    <property type="match status" value="1"/>
</dbReference>
<dbReference type="AlphaFoldDB" id="A0A424Y9J3"/>
<evidence type="ECO:0000256" key="1">
    <source>
        <dbReference type="ARBA" id="ARBA00001974"/>
    </source>
</evidence>
<evidence type="ECO:0000256" key="6">
    <source>
        <dbReference type="ARBA" id="ARBA00023284"/>
    </source>
</evidence>
<dbReference type="InterPro" id="IPR050260">
    <property type="entry name" value="FAD-bd_OxRdtase"/>
</dbReference>
<dbReference type="Proteomes" id="UP000285138">
    <property type="component" value="Unassembled WGS sequence"/>
</dbReference>
<dbReference type="InterPro" id="IPR023753">
    <property type="entry name" value="FAD/NAD-binding_dom"/>
</dbReference>
<dbReference type="PANTHER" id="PTHR43429">
    <property type="entry name" value="PYRIDINE NUCLEOTIDE-DISULFIDE OXIDOREDUCTASE DOMAIN-CONTAINING"/>
    <property type="match status" value="1"/>
</dbReference>
<evidence type="ECO:0000259" key="8">
    <source>
        <dbReference type="Pfam" id="PF07992"/>
    </source>
</evidence>
<dbReference type="InterPro" id="IPR036188">
    <property type="entry name" value="FAD/NAD-bd_sf"/>
</dbReference>
<evidence type="ECO:0000256" key="2">
    <source>
        <dbReference type="ARBA" id="ARBA00009130"/>
    </source>
</evidence>
<comment type="cofactor">
    <cofactor evidence="1">
        <name>FAD</name>
        <dbReference type="ChEBI" id="CHEBI:57692"/>
    </cofactor>
</comment>
<dbReference type="InterPro" id="IPR016156">
    <property type="entry name" value="FAD/NAD-linked_Rdtase_dimer_sf"/>
</dbReference>
<dbReference type="PANTHER" id="PTHR43429:SF1">
    <property type="entry name" value="NAD(P)H SULFUR OXIDOREDUCTASE (COA-DEPENDENT)"/>
    <property type="match status" value="1"/>
</dbReference>
<reference evidence="9 10" key="1">
    <citation type="submission" date="2018-08" db="EMBL/GenBank/DDBJ databases">
        <title>The metabolism and importance of syntrophic acetate oxidation coupled to methane or sulfide production in haloalkaline environments.</title>
        <authorList>
            <person name="Timmers P.H.A."/>
            <person name="Vavourakis C.D."/>
            <person name="Sorokin D.Y."/>
            <person name="Sinninghe Damste J.S."/>
            <person name="Muyzer G."/>
            <person name="Stams A.J.M."/>
            <person name="Plugge C.M."/>
        </authorList>
    </citation>
    <scope>NUCLEOTIDE SEQUENCE [LARGE SCALE GENOMIC DNA]</scope>
    <source>
        <strain evidence="9">MSAO_Bac1</strain>
    </source>
</reference>
<dbReference type="GO" id="GO:0016491">
    <property type="term" value="F:oxidoreductase activity"/>
    <property type="evidence" value="ECO:0007669"/>
    <property type="project" value="UniProtKB-KW"/>
</dbReference>
<evidence type="ECO:0000259" key="7">
    <source>
        <dbReference type="Pfam" id="PF02852"/>
    </source>
</evidence>
<keyword evidence="4" id="KW-0274">FAD</keyword>
<comment type="caution">
    <text evidence="9">The sequence shown here is derived from an EMBL/GenBank/DDBJ whole genome shotgun (WGS) entry which is preliminary data.</text>
</comment>
<dbReference type="PRINTS" id="PR00411">
    <property type="entry name" value="PNDRDTASEI"/>
</dbReference>
<evidence type="ECO:0000313" key="9">
    <source>
        <dbReference type="EMBL" id="RQD72918.1"/>
    </source>
</evidence>
<accession>A0A424Y9J3</accession>
<keyword evidence="5" id="KW-0560">Oxidoreductase</keyword>
<comment type="similarity">
    <text evidence="2">Belongs to the class-III pyridine nucleotide-disulfide oxidoreductase family.</text>
</comment>
<dbReference type="PRINTS" id="PR00368">
    <property type="entry name" value="FADPNR"/>
</dbReference>
<name>A0A424Y9J3_9FIRM</name>
<organism evidence="9 10">
    <name type="scientific">Candidatus Syntrophonatronum acetioxidans</name>
    <dbReference type="NCBI Taxonomy" id="1795816"/>
    <lineage>
        <taxon>Bacteria</taxon>
        <taxon>Bacillati</taxon>
        <taxon>Bacillota</taxon>
        <taxon>Clostridia</taxon>
        <taxon>Eubacteriales</taxon>
        <taxon>Syntrophomonadaceae</taxon>
        <taxon>Candidatus Syntrophonatronum</taxon>
    </lineage>
</organism>
<feature type="domain" description="FAD/NAD(P)-binding" evidence="8">
    <location>
        <begin position="6"/>
        <end position="309"/>
    </location>
</feature>
<proteinExistence type="inferred from homology"/>
<dbReference type="Gene3D" id="3.50.50.60">
    <property type="entry name" value="FAD/NAD(P)-binding domain"/>
    <property type="match status" value="2"/>
</dbReference>
<protein>
    <recommendedName>
        <fullName evidence="11">CoA-disulfide reductase</fullName>
    </recommendedName>
</protein>
<evidence type="ECO:0000256" key="3">
    <source>
        <dbReference type="ARBA" id="ARBA00022630"/>
    </source>
</evidence>
<dbReference type="SUPFAM" id="SSF55424">
    <property type="entry name" value="FAD/NAD-linked reductases, dimerisation (C-terminal) domain"/>
    <property type="match status" value="1"/>
</dbReference>
<dbReference type="SUPFAM" id="SSF51905">
    <property type="entry name" value="FAD/NAD(P)-binding domain"/>
    <property type="match status" value="1"/>
</dbReference>
<keyword evidence="6" id="KW-0676">Redox-active center</keyword>
<evidence type="ECO:0000313" key="10">
    <source>
        <dbReference type="Proteomes" id="UP000285138"/>
    </source>
</evidence>
<dbReference type="Pfam" id="PF07992">
    <property type="entry name" value="Pyr_redox_2"/>
    <property type="match status" value="1"/>
</dbReference>
<gene>
    <name evidence="9" type="ORF">D5R97_10190</name>
</gene>
<dbReference type="InterPro" id="IPR004099">
    <property type="entry name" value="Pyr_nucl-diS_OxRdtase_dimer"/>
</dbReference>
<dbReference type="EMBL" id="QZAA01000288">
    <property type="protein sequence ID" value="RQD72918.1"/>
    <property type="molecule type" value="Genomic_DNA"/>
</dbReference>
<feature type="domain" description="Pyridine nucleotide-disulphide oxidoreductase dimerisation" evidence="7">
    <location>
        <begin position="331"/>
        <end position="432"/>
    </location>
</feature>
<evidence type="ECO:0000256" key="4">
    <source>
        <dbReference type="ARBA" id="ARBA00022827"/>
    </source>
</evidence>
<evidence type="ECO:0008006" key="11">
    <source>
        <dbReference type="Google" id="ProtNLM"/>
    </source>
</evidence>
<evidence type="ECO:0000256" key="5">
    <source>
        <dbReference type="ARBA" id="ARBA00023002"/>
    </source>
</evidence>
<sequence>MKCVEKKVVIVGGNGGGLSAGSQVKRLNPDYQVVVLEKGEYVSYGPCAIPYYIGGIIKKFNRLFNLTPEKIKERNIELRLFHQVTGVDPENKKVTLISGEETREEDFDYLVIATGARPTLAGMEVEGSQRIFVLRDLVDMQAISRLIEEENPRKCGVLGAGYIAVEMLEAFKNRGLETHLIHRRSSLAKTFEKETSDLVMDKMDREGIVLNLDTNVKELVEEKKGVTVKTDKGDLEFDFILLAFGVEPNTGFLKDSSLEMGIKNSLVANKKMQTNYEYIYAAGDCAQTTNLITGKPDYVALAPKANKEGLTAGRNICGQPEEFPGVIGTAITRFSDLGISRTGLSLEEAQKHFPQAIKYTLTTPTKSRYFPGAGDLHSLIIVNKEDQRILGAQLVGPLEAVKRIDLYSAIITNKMTLSQAFDLDLSYAPPFSTLYDPVTIAMRIGRKMVEQ</sequence>